<keyword evidence="8" id="KW-0560">Oxidoreductase</keyword>
<evidence type="ECO:0000256" key="1">
    <source>
        <dbReference type="ARBA" id="ARBA00003555"/>
    </source>
</evidence>
<dbReference type="GeneID" id="24098707"/>
<dbReference type="Pfam" id="PF01872">
    <property type="entry name" value="RibD_C"/>
    <property type="match status" value="1"/>
</dbReference>
<comment type="catalytic activity">
    <reaction evidence="12">
        <text>2,5-diamino-6-(1-D-ribitylamino)pyrimidin-4(3H)-one 5'-phosphate + NADP(+) = 2,5-diamino-6-(1-D-ribosylamino)pyrimidin-4(3H)-one 5'-phosphate + NADPH + H(+)</text>
        <dbReference type="Rhea" id="RHEA:27278"/>
        <dbReference type="ChEBI" id="CHEBI:15378"/>
        <dbReference type="ChEBI" id="CHEBI:57783"/>
        <dbReference type="ChEBI" id="CHEBI:58349"/>
        <dbReference type="ChEBI" id="CHEBI:58890"/>
        <dbReference type="ChEBI" id="CHEBI:59545"/>
        <dbReference type="EC" id="1.1.1.302"/>
    </reaction>
</comment>
<dbReference type="AlphaFoldDB" id="J4IB00"/>
<accession>J4IB00</accession>
<dbReference type="PANTHER" id="PTHR38011:SF7">
    <property type="entry name" value="2,5-DIAMINO-6-RIBOSYLAMINO-4(3H)-PYRIMIDINONE 5'-PHOSPHATE REDUCTASE"/>
    <property type="match status" value="1"/>
</dbReference>
<comment type="pathway">
    <text evidence="2">Cofactor biosynthesis; riboflavin biosynthesis.</text>
</comment>
<evidence type="ECO:0000256" key="8">
    <source>
        <dbReference type="ARBA" id="ARBA00023002"/>
    </source>
</evidence>
<evidence type="ECO:0000259" key="13">
    <source>
        <dbReference type="Pfam" id="PF01872"/>
    </source>
</evidence>
<organism evidence="14 15">
    <name type="scientific">Fibroporia radiculosa</name>
    <dbReference type="NCBI Taxonomy" id="599839"/>
    <lineage>
        <taxon>Eukaryota</taxon>
        <taxon>Fungi</taxon>
        <taxon>Dikarya</taxon>
        <taxon>Basidiomycota</taxon>
        <taxon>Agaricomycotina</taxon>
        <taxon>Agaricomycetes</taxon>
        <taxon>Polyporales</taxon>
        <taxon>Fibroporiaceae</taxon>
        <taxon>Fibroporia</taxon>
    </lineage>
</organism>
<dbReference type="GO" id="GO:0009231">
    <property type="term" value="P:riboflavin biosynthetic process"/>
    <property type="evidence" value="ECO:0007669"/>
    <property type="project" value="UniProtKB-KW"/>
</dbReference>
<evidence type="ECO:0000313" key="14">
    <source>
        <dbReference type="EMBL" id="CCM03796.1"/>
    </source>
</evidence>
<evidence type="ECO:0000256" key="4">
    <source>
        <dbReference type="ARBA" id="ARBA00012851"/>
    </source>
</evidence>
<dbReference type="OrthoDB" id="5432at2759"/>
<evidence type="ECO:0000256" key="9">
    <source>
        <dbReference type="ARBA" id="ARBA00030073"/>
    </source>
</evidence>
<evidence type="ECO:0000256" key="6">
    <source>
        <dbReference type="ARBA" id="ARBA00022619"/>
    </source>
</evidence>
<keyword evidence="6" id="KW-0686">Riboflavin biosynthesis</keyword>
<reference evidence="14 15" key="1">
    <citation type="journal article" date="2012" name="Appl. Environ. Microbiol.">
        <title>Short-read sequencing for genomic analysis of the brown rot fungus Fibroporia radiculosa.</title>
        <authorList>
            <person name="Tang J.D."/>
            <person name="Perkins A.D."/>
            <person name="Sonstegard T.S."/>
            <person name="Schroeder S.G."/>
            <person name="Burgess S.C."/>
            <person name="Diehl S.V."/>
        </authorList>
    </citation>
    <scope>NUCLEOTIDE SEQUENCE [LARGE SCALE GENOMIC DNA]</scope>
    <source>
        <strain evidence="14 15">TFFH 294</strain>
    </source>
</reference>
<protein>
    <recommendedName>
        <fullName evidence="5">2,5-diamino-6-ribosylamino-4(3H)-pyrimidinone 5'-phosphate reductase</fullName>
        <ecNumber evidence="4">1.1.1.302</ecNumber>
    </recommendedName>
    <alternativeName>
        <fullName evidence="10">2,5-diamino-6-(5-phospho-D-ribosylamino)pyrimidin-4(3H)-one reductase</fullName>
    </alternativeName>
    <alternativeName>
        <fullName evidence="9">2,5-diamino-6-ribitylamino-4(3H)-pyrimidinone 5'-phosphate synthase</fullName>
    </alternativeName>
</protein>
<evidence type="ECO:0000256" key="11">
    <source>
        <dbReference type="ARBA" id="ARBA00047550"/>
    </source>
</evidence>
<evidence type="ECO:0000256" key="5">
    <source>
        <dbReference type="ARBA" id="ARBA00015035"/>
    </source>
</evidence>
<dbReference type="SUPFAM" id="SSF53597">
    <property type="entry name" value="Dihydrofolate reductase-like"/>
    <property type="match status" value="1"/>
</dbReference>
<dbReference type="FunCoup" id="J4IB00">
    <property type="interactions" value="105"/>
</dbReference>
<evidence type="ECO:0000313" key="15">
    <source>
        <dbReference type="Proteomes" id="UP000006352"/>
    </source>
</evidence>
<dbReference type="HOGENOM" id="CLU_036590_6_0_1"/>
<dbReference type="PANTHER" id="PTHR38011">
    <property type="entry name" value="DIHYDROFOLATE REDUCTASE FAMILY PROTEIN (AFU_ORTHOLOGUE AFUA_8G06820)"/>
    <property type="match status" value="1"/>
</dbReference>
<dbReference type="InParanoid" id="J4IB00"/>
<dbReference type="Proteomes" id="UP000006352">
    <property type="component" value="Unassembled WGS sequence"/>
</dbReference>
<gene>
    <name evidence="14" type="ORF">FIBRA_05944</name>
</gene>
<dbReference type="RefSeq" id="XP_012183079.1">
    <property type="nucleotide sequence ID" value="XM_012327689.1"/>
</dbReference>
<proteinExistence type="inferred from homology"/>
<sequence length="309" mass="33745">MASEIPAAPLFLTQVYQVHSDPANPVSLYTESARTPTPASTDDARPYVTLTFAQSLDAKIAGIGGKQLALSGKESLVMTHWWVNISPTFVCENSCGAFCRKVRMRTMHDAILVGIGTALNDDPQLNTRHLPPFSDDAPHRYHCPRPIILDTHLRLSPDSKLLKNFREGTGRRPWVFSIESSMADPILFHRERILEDAGAKVIKVLGVDGLVSIPSLLETLRSLGVRSLMVEGGARVIQTFLAASERSSELRTFPNCVNMVIVTVAPTLVGNEGVGYGPNLLSEKLPILQHLKTELCGRDVVMALKVVGT</sequence>
<dbReference type="EMBL" id="HE797128">
    <property type="protein sequence ID" value="CCM03796.1"/>
    <property type="molecule type" value="Genomic_DNA"/>
</dbReference>
<name>J4IB00_9APHY</name>
<evidence type="ECO:0000256" key="7">
    <source>
        <dbReference type="ARBA" id="ARBA00022857"/>
    </source>
</evidence>
<evidence type="ECO:0000256" key="12">
    <source>
        <dbReference type="ARBA" id="ARBA00049020"/>
    </source>
</evidence>
<evidence type="ECO:0000256" key="3">
    <source>
        <dbReference type="ARBA" id="ARBA00009723"/>
    </source>
</evidence>
<comment type="similarity">
    <text evidence="3">Belongs to the HTP reductase family.</text>
</comment>
<feature type="domain" description="Bacterial bifunctional deaminase-reductase C-terminal" evidence="13">
    <location>
        <begin position="46"/>
        <end position="301"/>
    </location>
</feature>
<keyword evidence="15" id="KW-1185">Reference proteome</keyword>
<dbReference type="Gene3D" id="3.40.430.10">
    <property type="entry name" value="Dihydrofolate Reductase, subunit A"/>
    <property type="match status" value="2"/>
</dbReference>
<comment type="function">
    <text evidence="1">Catalyzes an early step in riboflavin biosynthesis, the NADPH-dependent reduction of the ribose side chain of 2,5-diamino-6-ribosylamino-4(3H)-pyrimidinone 5'-phosphate, yielding 2,5-diamino-6-ribitylamino-4(3H)-pyrimidinone 5'-phosphate.</text>
</comment>
<dbReference type="InterPro" id="IPR024072">
    <property type="entry name" value="DHFR-like_dom_sf"/>
</dbReference>
<dbReference type="STRING" id="599839.J4IB00"/>
<dbReference type="InterPro" id="IPR002734">
    <property type="entry name" value="RibDG_C"/>
</dbReference>
<evidence type="ECO:0000256" key="2">
    <source>
        <dbReference type="ARBA" id="ARBA00005104"/>
    </source>
</evidence>
<comment type="catalytic activity">
    <reaction evidence="11">
        <text>2,5-diamino-6-(1-D-ribitylamino)pyrimidin-4(3H)-one 5'-phosphate + NAD(+) = 2,5-diamino-6-(1-D-ribosylamino)pyrimidin-4(3H)-one 5'-phosphate + NADH + H(+)</text>
        <dbReference type="Rhea" id="RHEA:27274"/>
        <dbReference type="ChEBI" id="CHEBI:15378"/>
        <dbReference type="ChEBI" id="CHEBI:57540"/>
        <dbReference type="ChEBI" id="CHEBI:57945"/>
        <dbReference type="ChEBI" id="CHEBI:58890"/>
        <dbReference type="ChEBI" id="CHEBI:59545"/>
        <dbReference type="EC" id="1.1.1.302"/>
    </reaction>
</comment>
<dbReference type="InterPro" id="IPR050765">
    <property type="entry name" value="Riboflavin_Biosynth_HTPR"/>
</dbReference>
<dbReference type="EC" id="1.1.1.302" evidence="4"/>
<evidence type="ECO:0000256" key="10">
    <source>
        <dbReference type="ARBA" id="ARBA00031630"/>
    </source>
</evidence>
<dbReference type="GO" id="GO:0008703">
    <property type="term" value="F:5-amino-6-(5-phosphoribosylamino)uracil reductase activity"/>
    <property type="evidence" value="ECO:0007669"/>
    <property type="project" value="InterPro"/>
</dbReference>
<keyword evidence="7" id="KW-0521">NADP</keyword>